<gene>
    <name evidence="1" type="ORF">ACFSM5_13195</name>
</gene>
<organism evidence="1 2">
    <name type="scientific">Lacibacterium aquatile</name>
    <dbReference type="NCBI Taxonomy" id="1168082"/>
    <lineage>
        <taxon>Bacteria</taxon>
        <taxon>Pseudomonadati</taxon>
        <taxon>Pseudomonadota</taxon>
        <taxon>Alphaproteobacteria</taxon>
        <taxon>Rhodospirillales</taxon>
        <taxon>Rhodospirillaceae</taxon>
    </lineage>
</organism>
<keyword evidence="2" id="KW-1185">Reference proteome</keyword>
<dbReference type="RefSeq" id="WP_379876894.1">
    <property type="nucleotide sequence ID" value="NZ_JBHUIP010000012.1"/>
</dbReference>
<evidence type="ECO:0000313" key="2">
    <source>
        <dbReference type="Proteomes" id="UP001597295"/>
    </source>
</evidence>
<dbReference type="Proteomes" id="UP001597295">
    <property type="component" value="Unassembled WGS sequence"/>
</dbReference>
<comment type="caution">
    <text evidence="1">The sequence shown here is derived from an EMBL/GenBank/DDBJ whole genome shotgun (WGS) entry which is preliminary data.</text>
</comment>
<name>A0ABW5DV60_9PROT</name>
<proteinExistence type="predicted"/>
<reference evidence="2" key="1">
    <citation type="journal article" date="2019" name="Int. J. Syst. Evol. Microbiol.">
        <title>The Global Catalogue of Microorganisms (GCM) 10K type strain sequencing project: providing services to taxonomists for standard genome sequencing and annotation.</title>
        <authorList>
            <consortium name="The Broad Institute Genomics Platform"/>
            <consortium name="The Broad Institute Genome Sequencing Center for Infectious Disease"/>
            <person name="Wu L."/>
            <person name="Ma J."/>
        </authorList>
    </citation>
    <scope>NUCLEOTIDE SEQUENCE [LARGE SCALE GENOMIC DNA]</scope>
    <source>
        <strain evidence="2">CGMCC 1.19062</strain>
    </source>
</reference>
<dbReference type="EMBL" id="JBHUIP010000012">
    <property type="protein sequence ID" value="MFD2263851.1"/>
    <property type="molecule type" value="Genomic_DNA"/>
</dbReference>
<accession>A0ABW5DV60</accession>
<evidence type="ECO:0000313" key="1">
    <source>
        <dbReference type="EMBL" id="MFD2263851.1"/>
    </source>
</evidence>
<evidence type="ECO:0008006" key="3">
    <source>
        <dbReference type="Google" id="ProtNLM"/>
    </source>
</evidence>
<sequence>MQPNDFLQAEITAGDIEPWADLLPGSFRILGANLFADVFLADADGAVHQLDIGAGGISVIAASEIEFREGCTEDEELWLLRPLIEHCRQEGKIPGPGECYAYLTMPMFKEGSYDPDNIVVRPVKEWLGFAGTLYRETRNLPAGATVELQVTE</sequence>
<protein>
    <recommendedName>
        <fullName evidence="3">DUF1851 domain-containing protein</fullName>
    </recommendedName>
</protein>